<dbReference type="InterPro" id="IPR046357">
    <property type="entry name" value="PPIase_dom_sf"/>
</dbReference>
<evidence type="ECO:0000256" key="6">
    <source>
        <dbReference type="RuleBase" id="RU003915"/>
    </source>
</evidence>
<dbReference type="AlphaFoldDB" id="A0A1I5UFE6"/>
<dbReference type="InterPro" id="IPR001179">
    <property type="entry name" value="PPIase_FKBP_dom"/>
</dbReference>
<dbReference type="PANTHER" id="PTHR43811:SF19">
    <property type="entry name" value="39 KDA FK506-BINDING NUCLEAR PROTEIN"/>
    <property type="match status" value="1"/>
</dbReference>
<dbReference type="RefSeq" id="WP_092017777.1">
    <property type="nucleotide sequence ID" value="NZ_FOXH01000007.1"/>
</dbReference>
<dbReference type="PROSITE" id="PS51257">
    <property type="entry name" value="PROKAR_LIPOPROTEIN"/>
    <property type="match status" value="1"/>
</dbReference>
<organism evidence="8 9">
    <name type="scientific">Pseudarcicella hirudinis</name>
    <dbReference type="NCBI Taxonomy" id="1079859"/>
    <lineage>
        <taxon>Bacteria</taxon>
        <taxon>Pseudomonadati</taxon>
        <taxon>Bacteroidota</taxon>
        <taxon>Cytophagia</taxon>
        <taxon>Cytophagales</taxon>
        <taxon>Flectobacillaceae</taxon>
        <taxon>Pseudarcicella</taxon>
    </lineage>
</organism>
<dbReference type="STRING" id="1079859.SAMN04515674_107152"/>
<sequence length="286" mass="30990">MLKKISLFLSAATLLVACNKYKVEVKDGVKIQFHSHDDNAKKLKDGDIVTFNIEFKNGSDSVLQSSYKDGKPAKAMIQAAGASGFKGSFEDGLRLLAIGDSATIFVPVDSIAKNPQQMLPPFIKRGTDLKYTVKVVKVQTKAEFEKEMKAEADKAKVESEKRKAMVPQLVADYVAKSGKKFETAKSGLLYSISAPGAGENAKTGQTCTVSYVGKFLDGKIFDQNKSADMPIGQMIPGFNEAMTMMKKGGKGTFIIPPSIGYGEEERGPIPGNSILVFEVEVLDIKK</sequence>
<gene>
    <name evidence="8" type="ORF">SAMN04515674_107152</name>
</gene>
<evidence type="ECO:0000313" key="9">
    <source>
        <dbReference type="Proteomes" id="UP000199306"/>
    </source>
</evidence>
<dbReference type="EMBL" id="FOXH01000007">
    <property type="protein sequence ID" value="SFP93971.1"/>
    <property type="molecule type" value="Genomic_DNA"/>
</dbReference>
<keyword evidence="3 5" id="KW-0697">Rotamase</keyword>
<evidence type="ECO:0000313" key="8">
    <source>
        <dbReference type="EMBL" id="SFP93971.1"/>
    </source>
</evidence>
<proteinExistence type="inferred from homology"/>
<dbReference type="PROSITE" id="PS50059">
    <property type="entry name" value="FKBP_PPIASE"/>
    <property type="match status" value="1"/>
</dbReference>
<dbReference type="EC" id="5.2.1.8" evidence="6"/>
<dbReference type="Pfam" id="PF00254">
    <property type="entry name" value="FKBP_C"/>
    <property type="match status" value="1"/>
</dbReference>
<evidence type="ECO:0000256" key="2">
    <source>
        <dbReference type="ARBA" id="ARBA00006577"/>
    </source>
</evidence>
<comment type="similarity">
    <text evidence="2 6">Belongs to the FKBP-type PPIase family.</text>
</comment>
<evidence type="ECO:0000256" key="1">
    <source>
        <dbReference type="ARBA" id="ARBA00000971"/>
    </source>
</evidence>
<dbReference type="GO" id="GO:0003755">
    <property type="term" value="F:peptidyl-prolyl cis-trans isomerase activity"/>
    <property type="evidence" value="ECO:0007669"/>
    <property type="project" value="UniProtKB-UniRule"/>
</dbReference>
<evidence type="ECO:0000256" key="5">
    <source>
        <dbReference type="PROSITE-ProRule" id="PRU00277"/>
    </source>
</evidence>
<comment type="catalytic activity">
    <reaction evidence="1 5 6">
        <text>[protein]-peptidylproline (omega=180) = [protein]-peptidylproline (omega=0)</text>
        <dbReference type="Rhea" id="RHEA:16237"/>
        <dbReference type="Rhea" id="RHEA-COMP:10747"/>
        <dbReference type="Rhea" id="RHEA-COMP:10748"/>
        <dbReference type="ChEBI" id="CHEBI:83833"/>
        <dbReference type="ChEBI" id="CHEBI:83834"/>
        <dbReference type="EC" id="5.2.1.8"/>
    </reaction>
</comment>
<evidence type="ECO:0000259" key="7">
    <source>
        <dbReference type="PROSITE" id="PS50059"/>
    </source>
</evidence>
<evidence type="ECO:0000256" key="3">
    <source>
        <dbReference type="ARBA" id="ARBA00023110"/>
    </source>
</evidence>
<dbReference type="PANTHER" id="PTHR43811">
    <property type="entry name" value="FKBP-TYPE PEPTIDYL-PROLYL CIS-TRANS ISOMERASE FKPA"/>
    <property type="match status" value="1"/>
</dbReference>
<dbReference type="Gene3D" id="3.10.50.40">
    <property type="match status" value="2"/>
</dbReference>
<evidence type="ECO:0000256" key="4">
    <source>
        <dbReference type="ARBA" id="ARBA00023235"/>
    </source>
</evidence>
<keyword evidence="9" id="KW-1185">Reference proteome</keyword>
<keyword evidence="4 5" id="KW-0413">Isomerase</keyword>
<name>A0A1I5UFE6_9BACT</name>
<accession>A0A1I5UFE6</accession>
<reference evidence="8 9" key="1">
    <citation type="submission" date="2016-10" db="EMBL/GenBank/DDBJ databases">
        <authorList>
            <person name="de Groot N.N."/>
        </authorList>
    </citation>
    <scope>NUCLEOTIDE SEQUENCE [LARGE SCALE GENOMIC DNA]</scope>
    <source>
        <strain evidence="9">E92,LMG 26720,CCM 7988</strain>
    </source>
</reference>
<dbReference type="SUPFAM" id="SSF54534">
    <property type="entry name" value="FKBP-like"/>
    <property type="match status" value="2"/>
</dbReference>
<feature type="domain" description="PPIase FKBP-type" evidence="7">
    <location>
        <begin position="204"/>
        <end position="285"/>
    </location>
</feature>
<protein>
    <recommendedName>
        <fullName evidence="6">Peptidyl-prolyl cis-trans isomerase</fullName>
        <ecNumber evidence="6">5.2.1.8</ecNumber>
    </recommendedName>
</protein>
<dbReference type="OrthoDB" id="9814548at2"/>
<dbReference type="Proteomes" id="UP000199306">
    <property type="component" value="Unassembled WGS sequence"/>
</dbReference>